<dbReference type="EMBL" id="MT142212">
    <property type="protein sequence ID" value="QJA76219.1"/>
    <property type="molecule type" value="Genomic_DNA"/>
</dbReference>
<organism evidence="1">
    <name type="scientific">viral metagenome</name>
    <dbReference type="NCBI Taxonomy" id="1070528"/>
    <lineage>
        <taxon>unclassified sequences</taxon>
        <taxon>metagenomes</taxon>
        <taxon>organismal metagenomes</taxon>
    </lineage>
</organism>
<evidence type="ECO:0000313" key="1">
    <source>
        <dbReference type="EMBL" id="QJA76219.1"/>
    </source>
</evidence>
<name>A0A6M3K210_9ZZZZ</name>
<protein>
    <submittedName>
        <fullName evidence="1">Uncharacterized protein</fullName>
    </submittedName>
</protein>
<proteinExistence type="predicted"/>
<gene>
    <name evidence="1" type="ORF">MM415A01555_0001</name>
</gene>
<reference evidence="1" key="1">
    <citation type="submission" date="2020-03" db="EMBL/GenBank/DDBJ databases">
        <title>The deep terrestrial virosphere.</title>
        <authorList>
            <person name="Holmfeldt K."/>
            <person name="Nilsson E."/>
            <person name="Simone D."/>
            <person name="Lopez-Fernandez M."/>
            <person name="Wu X."/>
            <person name="de Brujin I."/>
            <person name="Lundin D."/>
            <person name="Andersson A."/>
            <person name="Bertilsson S."/>
            <person name="Dopson M."/>
        </authorList>
    </citation>
    <scope>NUCLEOTIDE SEQUENCE</scope>
    <source>
        <strain evidence="1">MM415A01555</strain>
    </source>
</reference>
<dbReference type="AlphaFoldDB" id="A0A6M3K210"/>
<accession>A0A6M3K210</accession>
<sequence length="180" mass="20714">MEKVLMSTDQYKLVKSIIPGKDEYREQLKGINLTDKHIEVTDGRMALRLRRDCLSLPDLRGVYKIISAVKFNKTFTELVIEKQEEAQYPDMDAIWPSVPRVDDCINIEILPEKTALLSISSAMVRLFKYTESAFCHEYIARLAALACCWKVYKSGKDKQALFISECGQAEVVILPFKWEE</sequence>